<name>A0A1M5CL90_9BACT</name>
<proteinExistence type="predicted"/>
<evidence type="ECO:0000313" key="2">
    <source>
        <dbReference type="Proteomes" id="UP000184368"/>
    </source>
</evidence>
<dbReference type="STRING" id="1302690.BUE76_08110"/>
<protein>
    <submittedName>
        <fullName evidence="1">Uncharacterized protein</fullName>
    </submittedName>
</protein>
<evidence type="ECO:0000313" key="1">
    <source>
        <dbReference type="EMBL" id="SHF55470.1"/>
    </source>
</evidence>
<gene>
    <name evidence="1" type="ORF">SAMN05444008_109122</name>
</gene>
<dbReference type="Proteomes" id="UP000184368">
    <property type="component" value="Unassembled WGS sequence"/>
</dbReference>
<accession>A0A1M5CL90</accession>
<keyword evidence="2" id="KW-1185">Reference proteome</keyword>
<dbReference type="AlphaFoldDB" id="A0A1M5CL90"/>
<organism evidence="1 2">
    <name type="scientific">Cnuella takakiae</name>
    <dbReference type="NCBI Taxonomy" id="1302690"/>
    <lineage>
        <taxon>Bacteria</taxon>
        <taxon>Pseudomonadati</taxon>
        <taxon>Bacteroidota</taxon>
        <taxon>Chitinophagia</taxon>
        <taxon>Chitinophagales</taxon>
        <taxon>Chitinophagaceae</taxon>
        <taxon>Cnuella</taxon>
    </lineage>
</organism>
<reference evidence="1 2" key="1">
    <citation type="submission" date="2016-11" db="EMBL/GenBank/DDBJ databases">
        <authorList>
            <person name="Jaros S."/>
            <person name="Januszkiewicz K."/>
            <person name="Wedrychowicz H."/>
        </authorList>
    </citation>
    <scope>NUCLEOTIDE SEQUENCE [LARGE SCALE GENOMIC DNA]</scope>
    <source>
        <strain evidence="1 2">DSM 26897</strain>
    </source>
</reference>
<sequence length="102" mass="11398">MTHTQLVAKEQQEACCSTKATCREHLNSKAMFYNRKSKCGDMEASDKSGLNSWKKIKAQTHGCMALNNEILRELFAETARPANEKQLNGAVVKETITHVQAD</sequence>
<dbReference type="EMBL" id="FQUO01000009">
    <property type="protein sequence ID" value="SHF55470.1"/>
    <property type="molecule type" value="Genomic_DNA"/>
</dbReference>